<dbReference type="AlphaFoldDB" id="A0A140DY97"/>
<dbReference type="STRING" id="1702221.AALO17_24900"/>
<gene>
    <name evidence="1" type="ORF">AALO17_24900</name>
</gene>
<proteinExistence type="predicted"/>
<dbReference type="KEGG" id="fro:AALO17_24900"/>
<dbReference type="Proteomes" id="UP000069771">
    <property type="component" value="Chromosome"/>
</dbReference>
<reference evidence="1 2" key="1">
    <citation type="journal article" date="2016" name="Gut Pathog.">
        <title>Whole genome sequencing of "Faecalibaculum rodentium" ALO17, isolated from C57BL/6J laboratory mouse feces.</title>
        <authorList>
            <person name="Lim S."/>
            <person name="Chang D.H."/>
            <person name="Ahn S."/>
            <person name="Kim B.C."/>
        </authorList>
    </citation>
    <scope>NUCLEOTIDE SEQUENCE [LARGE SCALE GENOMIC DNA]</scope>
    <source>
        <strain evidence="1 2">Alo17</strain>
    </source>
</reference>
<evidence type="ECO:0000313" key="1">
    <source>
        <dbReference type="EMBL" id="AMK55624.1"/>
    </source>
</evidence>
<keyword evidence="2" id="KW-1185">Reference proteome</keyword>
<protein>
    <submittedName>
        <fullName evidence="1">Uncharacterized protein</fullName>
    </submittedName>
</protein>
<sequence length="105" mass="11339">MSRTIIARTKRLAAPSVQGQKFVTQPPAVCPYLCPPPAPASSDPKTAGLHALLDCPPSDFLSLIYGYVHLLSCRKPHSGSAPVPFCRETLGVRPWLLYNTVSLPV</sequence>
<name>A0A140DY97_9FIRM</name>
<accession>A0A140DY97</accession>
<organism evidence="1 2">
    <name type="scientific">Faecalibaculum rodentium</name>
    <dbReference type="NCBI Taxonomy" id="1702221"/>
    <lineage>
        <taxon>Bacteria</taxon>
        <taxon>Bacillati</taxon>
        <taxon>Bacillota</taxon>
        <taxon>Erysipelotrichia</taxon>
        <taxon>Erysipelotrichales</taxon>
        <taxon>Erysipelotrichaceae</taxon>
        <taxon>Faecalibaculum</taxon>
    </lineage>
</organism>
<dbReference type="EMBL" id="CP011391">
    <property type="protein sequence ID" value="AMK55624.1"/>
    <property type="molecule type" value="Genomic_DNA"/>
</dbReference>
<evidence type="ECO:0000313" key="2">
    <source>
        <dbReference type="Proteomes" id="UP000069771"/>
    </source>
</evidence>